<evidence type="ECO:0000256" key="8">
    <source>
        <dbReference type="ARBA" id="ARBA00023298"/>
    </source>
</evidence>
<keyword evidence="6" id="KW-0800">Toxin</keyword>
<dbReference type="InterPro" id="IPR036770">
    <property type="entry name" value="Ankyrin_rpt-contain_sf"/>
</dbReference>
<comment type="subcellular location">
    <subcellularLocation>
        <location evidence="1">Target cell membrane</location>
    </subcellularLocation>
</comment>
<keyword evidence="8" id="KW-0472">Membrane</keyword>
<feature type="non-terminal residue" evidence="13">
    <location>
        <position position="1"/>
    </location>
</feature>
<evidence type="ECO:0000313" key="12">
    <source>
        <dbReference type="Proteomes" id="UP000694941"/>
    </source>
</evidence>
<keyword evidence="2" id="KW-0813">Transport</keyword>
<dbReference type="RefSeq" id="XP_013787755.1">
    <property type="nucleotide sequence ID" value="XM_013932301.1"/>
</dbReference>
<evidence type="ECO:0000256" key="5">
    <source>
        <dbReference type="ARBA" id="ARBA00022737"/>
    </source>
</evidence>
<dbReference type="Pfam" id="PF12796">
    <property type="entry name" value="Ank_2"/>
    <property type="match status" value="1"/>
</dbReference>
<evidence type="ECO:0000256" key="4">
    <source>
        <dbReference type="ARBA" id="ARBA00022537"/>
    </source>
</evidence>
<evidence type="ECO:0000256" key="9">
    <source>
        <dbReference type="ARBA" id="ARBA00023303"/>
    </source>
</evidence>
<organism evidence="12 13">
    <name type="scientific">Limulus polyphemus</name>
    <name type="common">Atlantic horseshoe crab</name>
    <dbReference type="NCBI Taxonomy" id="6850"/>
    <lineage>
        <taxon>Eukaryota</taxon>
        <taxon>Metazoa</taxon>
        <taxon>Ecdysozoa</taxon>
        <taxon>Arthropoda</taxon>
        <taxon>Chelicerata</taxon>
        <taxon>Merostomata</taxon>
        <taxon>Xiphosura</taxon>
        <taxon>Limulidae</taxon>
        <taxon>Limulus</taxon>
    </lineage>
</organism>
<feature type="non-terminal residue" evidence="13">
    <location>
        <position position="288"/>
    </location>
</feature>
<keyword evidence="6" id="KW-0638">Presynaptic neurotoxin</keyword>
<dbReference type="PANTHER" id="PTHR10117:SF54">
    <property type="entry name" value="TRANSIENT RECEPTOR POTENTIAL-GAMMA PROTEIN"/>
    <property type="match status" value="1"/>
</dbReference>
<keyword evidence="6" id="KW-0528">Neurotoxin</keyword>
<keyword evidence="12" id="KW-1185">Reference proteome</keyword>
<evidence type="ECO:0000256" key="10">
    <source>
        <dbReference type="PROSITE-ProRule" id="PRU00023"/>
    </source>
</evidence>
<gene>
    <name evidence="13" type="primary">LOC106471685</name>
</gene>
<dbReference type="InterPro" id="IPR002110">
    <property type="entry name" value="Ankyrin_rpt"/>
</dbReference>
<dbReference type="Proteomes" id="UP000694941">
    <property type="component" value="Unplaced"/>
</dbReference>
<dbReference type="InterPro" id="IPR013555">
    <property type="entry name" value="TRP_dom"/>
</dbReference>
<dbReference type="PROSITE" id="PS50088">
    <property type="entry name" value="ANK_REPEAT"/>
    <property type="match status" value="1"/>
</dbReference>
<keyword evidence="5" id="KW-0677">Repeat</keyword>
<accession>A0ABM1BSE5</accession>
<proteinExistence type="predicted"/>
<dbReference type="PROSITE" id="PS50297">
    <property type="entry name" value="ANK_REP_REGION"/>
    <property type="match status" value="1"/>
</dbReference>
<evidence type="ECO:0000313" key="13">
    <source>
        <dbReference type="RefSeq" id="XP_013787755.1"/>
    </source>
</evidence>
<dbReference type="Pfam" id="PF08344">
    <property type="entry name" value="TRP_2"/>
    <property type="match status" value="1"/>
</dbReference>
<dbReference type="Gene3D" id="1.25.40.20">
    <property type="entry name" value="Ankyrin repeat-containing domain"/>
    <property type="match status" value="1"/>
</dbReference>
<dbReference type="PANTHER" id="PTHR10117">
    <property type="entry name" value="TRANSIENT RECEPTOR POTENTIAL CHANNEL"/>
    <property type="match status" value="1"/>
</dbReference>
<protein>
    <submittedName>
        <fullName evidence="13">Short transient receptor potential channel 6-like</fullName>
    </submittedName>
</protein>
<feature type="domain" description="Transient receptor ion channel" evidence="11">
    <location>
        <begin position="168"/>
        <end position="230"/>
    </location>
</feature>
<dbReference type="SUPFAM" id="SSF48403">
    <property type="entry name" value="Ankyrin repeat"/>
    <property type="match status" value="1"/>
</dbReference>
<reference evidence="13" key="1">
    <citation type="submission" date="2025-08" db="UniProtKB">
        <authorList>
            <consortium name="RefSeq"/>
        </authorList>
    </citation>
    <scope>IDENTIFICATION</scope>
    <source>
        <tissue evidence="13">Muscle</tissue>
    </source>
</reference>
<sequence>KSSKEQHIPIQHRIATFCRDRSLLNKLQITETEFFKVVESGDVSQVQKFLEETPKVDLNSTNYQGLTALDIAVKAENISVISILLERESLVIGDAVHHAVSTGNYDIIRLLLDTLRAQEPSISDYTYSSEFSERVNPLMLAAQQGSYHLIRLLIERGHYIRRPHIPSCLCKACKRAVKDQSHDLTVFRLNVYLAISNPAYICLTSDDPILTAFELDDELKLCAQMNEEYRDEYEKMALDARKFAFDLLSNCRTLFEVNLVLQQTDGIENVGRLKYPRLQLAVDYKQKS</sequence>
<dbReference type="SMART" id="SM01420">
    <property type="entry name" value="TRP_2"/>
    <property type="match status" value="1"/>
</dbReference>
<dbReference type="SMART" id="SM00248">
    <property type="entry name" value="ANK"/>
    <property type="match status" value="3"/>
</dbReference>
<keyword evidence="4" id="KW-1052">Target cell membrane</keyword>
<name>A0ABM1BSE5_LIMPO</name>
<dbReference type="GeneID" id="106471685"/>
<keyword evidence="10" id="KW-0040">ANK repeat</keyword>
<evidence type="ECO:0000256" key="7">
    <source>
        <dbReference type="ARBA" id="ARBA00023065"/>
    </source>
</evidence>
<dbReference type="InterPro" id="IPR002153">
    <property type="entry name" value="TRPC_channel"/>
</dbReference>
<evidence type="ECO:0000256" key="2">
    <source>
        <dbReference type="ARBA" id="ARBA00022448"/>
    </source>
</evidence>
<keyword evidence="8" id="KW-1053">Target membrane</keyword>
<evidence type="ECO:0000256" key="6">
    <source>
        <dbReference type="ARBA" id="ARBA00023028"/>
    </source>
</evidence>
<keyword evidence="7" id="KW-0406">Ion transport</keyword>
<keyword evidence="3" id="KW-0268">Exocytosis</keyword>
<feature type="repeat" description="ANK" evidence="10">
    <location>
        <begin position="133"/>
        <end position="157"/>
    </location>
</feature>
<evidence type="ECO:0000256" key="1">
    <source>
        <dbReference type="ARBA" id="ARBA00004175"/>
    </source>
</evidence>
<evidence type="ECO:0000259" key="11">
    <source>
        <dbReference type="SMART" id="SM01420"/>
    </source>
</evidence>
<keyword evidence="9" id="KW-0407">Ion channel</keyword>
<dbReference type="Pfam" id="PF13637">
    <property type="entry name" value="Ank_4"/>
    <property type="match status" value="1"/>
</dbReference>
<evidence type="ECO:0000256" key="3">
    <source>
        <dbReference type="ARBA" id="ARBA00022483"/>
    </source>
</evidence>